<dbReference type="Proteomes" id="UP000325315">
    <property type="component" value="Unassembled WGS sequence"/>
</dbReference>
<reference evidence="2" key="1">
    <citation type="journal article" date="2019" name="Plant Biotechnol. J.">
        <title>Genome sequencing of the Australian wild diploid species Gossypium australe highlights disease resistance and delayed gland morphogenesis.</title>
        <authorList>
            <person name="Cai Y."/>
            <person name="Cai X."/>
            <person name="Wang Q."/>
            <person name="Wang P."/>
            <person name="Zhang Y."/>
            <person name="Cai C."/>
            <person name="Xu Y."/>
            <person name="Wang K."/>
            <person name="Zhou Z."/>
            <person name="Wang C."/>
            <person name="Geng S."/>
            <person name="Li B."/>
            <person name="Dong Q."/>
            <person name="Hou Y."/>
            <person name="Wang H."/>
            <person name="Ai P."/>
            <person name="Liu Z."/>
            <person name="Yi F."/>
            <person name="Sun M."/>
            <person name="An G."/>
            <person name="Cheng J."/>
            <person name="Zhang Y."/>
            <person name="Shi Q."/>
            <person name="Xie Y."/>
            <person name="Shi X."/>
            <person name="Chang Y."/>
            <person name="Huang F."/>
            <person name="Chen Y."/>
            <person name="Hong S."/>
            <person name="Mi L."/>
            <person name="Sun Q."/>
            <person name="Zhang L."/>
            <person name="Zhou B."/>
            <person name="Peng R."/>
            <person name="Zhang X."/>
            <person name="Liu F."/>
        </authorList>
    </citation>
    <scope>NUCLEOTIDE SEQUENCE [LARGE SCALE GENOMIC DNA]</scope>
    <source>
        <strain evidence="2">cv. PA1801</strain>
    </source>
</reference>
<name>A0A5B6WJG5_9ROSI</name>
<comment type="caution">
    <text evidence="1">The sequence shown here is derived from an EMBL/GenBank/DDBJ whole genome shotgun (WGS) entry which is preliminary data.</text>
</comment>
<dbReference type="EMBL" id="SMMG02000003">
    <property type="protein sequence ID" value="KAA3481378.1"/>
    <property type="molecule type" value="Genomic_DNA"/>
</dbReference>
<organism evidence="1 2">
    <name type="scientific">Gossypium australe</name>
    <dbReference type="NCBI Taxonomy" id="47621"/>
    <lineage>
        <taxon>Eukaryota</taxon>
        <taxon>Viridiplantae</taxon>
        <taxon>Streptophyta</taxon>
        <taxon>Embryophyta</taxon>
        <taxon>Tracheophyta</taxon>
        <taxon>Spermatophyta</taxon>
        <taxon>Magnoliopsida</taxon>
        <taxon>eudicotyledons</taxon>
        <taxon>Gunneridae</taxon>
        <taxon>Pentapetalae</taxon>
        <taxon>rosids</taxon>
        <taxon>malvids</taxon>
        <taxon>Malvales</taxon>
        <taxon>Malvaceae</taxon>
        <taxon>Malvoideae</taxon>
        <taxon>Gossypium</taxon>
    </lineage>
</organism>
<evidence type="ECO:0000313" key="2">
    <source>
        <dbReference type="Proteomes" id="UP000325315"/>
    </source>
</evidence>
<keyword evidence="2" id="KW-1185">Reference proteome</keyword>
<gene>
    <name evidence="1" type="ORF">EPI10_021749</name>
</gene>
<evidence type="ECO:0000313" key="1">
    <source>
        <dbReference type="EMBL" id="KAA3481378.1"/>
    </source>
</evidence>
<protein>
    <submittedName>
        <fullName evidence="1">Uncharacterized protein</fullName>
    </submittedName>
</protein>
<proteinExistence type="predicted"/>
<accession>A0A5B6WJG5</accession>
<dbReference type="PANTHER" id="PTHR32108:SF5">
    <property type="entry name" value="DYNACTIN SUBUNIT 1-LIKE"/>
    <property type="match status" value="1"/>
</dbReference>
<dbReference type="PANTHER" id="PTHR32108">
    <property type="entry name" value="DNA-DIRECTED RNA POLYMERASE SUBUNIT ALPHA"/>
    <property type="match status" value="1"/>
</dbReference>
<sequence length="199" mass="23398">MYRELYQSLFDAHIVSPFYLKPMQPPFSKWYDTNAQCEITGHSVKNCIAFKKLVDRFIKMGIVKFDDPSGPNVAANSLLSHSDKLVNAIIENGGKRTKMDITEIKTPLRWVWKKMVKGGLIKQDLEERLERMRNYCEFHAKEGHEIQECIEFRTLVQNLMDKKELEFFEYAKGFEGKKCTLRKMGQQRRSIKSTTHWLL</sequence>
<dbReference type="OrthoDB" id="998214at2759"/>
<dbReference type="AlphaFoldDB" id="A0A5B6WJG5"/>